<dbReference type="OrthoDB" id="3790625at2"/>
<feature type="transmembrane region" description="Helical" evidence="5">
    <location>
        <begin position="73"/>
        <end position="93"/>
    </location>
</feature>
<dbReference type="Proteomes" id="UP000294927">
    <property type="component" value="Unassembled WGS sequence"/>
</dbReference>
<keyword evidence="4 5" id="KW-0472">Membrane</keyword>
<keyword evidence="7" id="KW-1185">Reference proteome</keyword>
<gene>
    <name evidence="6" type="ORF">CLV71_101493</name>
</gene>
<dbReference type="InterPro" id="IPR032808">
    <property type="entry name" value="DoxX"/>
</dbReference>
<feature type="transmembrane region" description="Helical" evidence="5">
    <location>
        <begin position="6"/>
        <end position="25"/>
    </location>
</feature>
<dbReference type="RefSeq" id="WP_133900863.1">
    <property type="nucleotide sequence ID" value="NZ_SOCP01000001.1"/>
</dbReference>
<evidence type="ECO:0000256" key="1">
    <source>
        <dbReference type="ARBA" id="ARBA00004141"/>
    </source>
</evidence>
<dbReference type="GO" id="GO:0016020">
    <property type="term" value="C:membrane"/>
    <property type="evidence" value="ECO:0007669"/>
    <property type="project" value="UniProtKB-SubCell"/>
</dbReference>
<evidence type="ECO:0000256" key="5">
    <source>
        <dbReference type="SAM" id="Phobius"/>
    </source>
</evidence>
<keyword evidence="3 5" id="KW-1133">Transmembrane helix</keyword>
<evidence type="ECO:0000256" key="2">
    <source>
        <dbReference type="ARBA" id="ARBA00022692"/>
    </source>
</evidence>
<keyword evidence="2 5" id="KW-0812">Transmembrane</keyword>
<dbReference type="EMBL" id="SOCP01000001">
    <property type="protein sequence ID" value="TDV57620.1"/>
    <property type="molecule type" value="Genomic_DNA"/>
</dbReference>
<protein>
    <submittedName>
        <fullName evidence="6">DoxX-like protein</fullName>
    </submittedName>
</protein>
<dbReference type="Pfam" id="PF13564">
    <property type="entry name" value="DoxX_2"/>
    <property type="match status" value="1"/>
</dbReference>
<feature type="transmembrane region" description="Helical" evidence="5">
    <location>
        <begin position="46"/>
        <end position="67"/>
    </location>
</feature>
<evidence type="ECO:0000256" key="3">
    <source>
        <dbReference type="ARBA" id="ARBA00022989"/>
    </source>
</evidence>
<sequence length="125" mass="12474">MDIALWIIAGLLAAAFLAGGVMKVVRPREKLAAAGFGFVEDVGTGTVKAIGALEILAGIGLVLPAAVGIAPVLVPLAAVGVVALMVGAAVVHLRRGEARSIVVNVALLALAAVVVWGRFGPYSAV</sequence>
<dbReference type="AlphaFoldDB" id="A0A4R7W4H0"/>
<comment type="subcellular location">
    <subcellularLocation>
        <location evidence="1">Membrane</location>
        <topology evidence="1">Multi-pass membrane protein</topology>
    </subcellularLocation>
</comment>
<feature type="transmembrane region" description="Helical" evidence="5">
    <location>
        <begin position="100"/>
        <end position="119"/>
    </location>
</feature>
<reference evidence="6 7" key="1">
    <citation type="submission" date="2019-03" db="EMBL/GenBank/DDBJ databases">
        <title>Genomic Encyclopedia of Archaeal and Bacterial Type Strains, Phase II (KMG-II): from individual species to whole genera.</title>
        <authorList>
            <person name="Goeker M."/>
        </authorList>
    </citation>
    <scope>NUCLEOTIDE SEQUENCE [LARGE SCALE GENOMIC DNA]</scope>
    <source>
        <strain evidence="6 7">DSM 45499</strain>
    </source>
</reference>
<organism evidence="6 7">
    <name type="scientific">Actinophytocola oryzae</name>
    <dbReference type="NCBI Taxonomy" id="502181"/>
    <lineage>
        <taxon>Bacteria</taxon>
        <taxon>Bacillati</taxon>
        <taxon>Actinomycetota</taxon>
        <taxon>Actinomycetes</taxon>
        <taxon>Pseudonocardiales</taxon>
        <taxon>Pseudonocardiaceae</taxon>
    </lineage>
</organism>
<evidence type="ECO:0000313" key="6">
    <source>
        <dbReference type="EMBL" id="TDV57620.1"/>
    </source>
</evidence>
<evidence type="ECO:0000313" key="7">
    <source>
        <dbReference type="Proteomes" id="UP000294927"/>
    </source>
</evidence>
<accession>A0A4R7W4H0</accession>
<evidence type="ECO:0000256" key="4">
    <source>
        <dbReference type="ARBA" id="ARBA00023136"/>
    </source>
</evidence>
<comment type="caution">
    <text evidence="6">The sequence shown here is derived from an EMBL/GenBank/DDBJ whole genome shotgun (WGS) entry which is preliminary data.</text>
</comment>
<name>A0A4R7W4H0_9PSEU</name>
<proteinExistence type="predicted"/>